<name>A0AAD6UFN2_9AGAR</name>
<dbReference type="Gene3D" id="2.60.120.260">
    <property type="entry name" value="Galactose-binding domain-like"/>
    <property type="match status" value="1"/>
</dbReference>
<feature type="region of interest" description="Disordered" evidence="1">
    <location>
        <begin position="116"/>
        <end position="137"/>
    </location>
</feature>
<feature type="compositionally biased region" description="Basic residues" evidence="1">
    <location>
        <begin position="234"/>
        <end position="243"/>
    </location>
</feature>
<evidence type="ECO:0000256" key="2">
    <source>
        <dbReference type="SAM" id="Phobius"/>
    </source>
</evidence>
<dbReference type="AlphaFoldDB" id="A0AAD6UFN2"/>
<keyword evidence="2" id="KW-0812">Transmembrane</keyword>
<comment type="caution">
    <text evidence="3">The sequence shown here is derived from an EMBL/GenBank/DDBJ whole genome shotgun (WGS) entry which is preliminary data.</text>
</comment>
<reference evidence="3" key="1">
    <citation type="submission" date="2023-03" db="EMBL/GenBank/DDBJ databases">
        <title>Massive genome expansion in bonnet fungi (Mycena s.s.) driven by repeated elements and novel gene families across ecological guilds.</title>
        <authorList>
            <consortium name="Lawrence Berkeley National Laboratory"/>
            <person name="Harder C.B."/>
            <person name="Miyauchi S."/>
            <person name="Viragh M."/>
            <person name="Kuo A."/>
            <person name="Thoen E."/>
            <person name="Andreopoulos B."/>
            <person name="Lu D."/>
            <person name="Skrede I."/>
            <person name="Drula E."/>
            <person name="Henrissat B."/>
            <person name="Morin E."/>
            <person name="Kohler A."/>
            <person name="Barry K."/>
            <person name="LaButti K."/>
            <person name="Morin E."/>
            <person name="Salamov A."/>
            <person name="Lipzen A."/>
            <person name="Mereny Z."/>
            <person name="Hegedus B."/>
            <person name="Baldrian P."/>
            <person name="Stursova M."/>
            <person name="Weitz H."/>
            <person name="Taylor A."/>
            <person name="Grigoriev I.V."/>
            <person name="Nagy L.G."/>
            <person name="Martin F."/>
            <person name="Kauserud H."/>
        </authorList>
    </citation>
    <scope>NUCLEOTIDE SEQUENCE</scope>
    <source>
        <strain evidence="3">CBHHK173m</strain>
    </source>
</reference>
<dbReference type="EMBL" id="JARJCN010000010">
    <property type="protein sequence ID" value="KAJ7097258.1"/>
    <property type="molecule type" value="Genomic_DNA"/>
</dbReference>
<gene>
    <name evidence="3" type="ORF">B0H15DRAFT_35176</name>
</gene>
<feature type="transmembrane region" description="Helical" evidence="2">
    <location>
        <begin position="142"/>
        <end position="165"/>
    </location>
</feature>
<protein>
    <submittedName>
        <fullName evidence="3">Uncharacterized protein</fullName>
    </submittedName>
</protein>
<evidence type="ECO:0000313" key="4">
    <source>
        <dbReference type="Proteomes" id="UP001222325"/>
    </source>
</evidence>
<accession>A0AAD6UFN2</accession>
<organism evidence="3 4">
    <name type="scientific">Mycena belliarum</name>
    <dbReference type="NCBI Taxonomy" id="1033014"/>
    <lineage>
        <taxon>Eukaryota</taxon>
        <taxon>Fungi</taxon>
        <taxon>Dikarya</taxon>
        <taxon>Basidiomycota</taxon>
        <taxon>Agaricomycotina</taxon>
        <taxon>Agaricomycetes</taxon>
        <taxon>Agaricomycetidae</taxon>
        <taxon>Agaricales</taxon>
        <taxon>Marasmiineae</taxon>
        <taxon>Mycenaceae</taxon>
        <taxon>Mycena</taxon>
    </lineage>
</organism>
<keyword evidence="4" id="KW-1185">Reference proteome</keyword>
<feature type="region of interest" description="Disordered" evidence="1">
    <location>
        <begin position="214"/>
        <end position="243"/>
    </location>
</feature>
<sequence>MAALSSFGSGDILIQYASGNWSQIDSGGAYRTRDANATVIFNFNGTLINVLGAIQSDDPAQLSASLLYILDGEDDHSFLPNISSESSTIYSSPDLAQGPHTLTIRLLNDHTTLSVSGGSITTAQPDPDPDLDPDPSPHRRTIAIVAGTIGGSVVLTVLVVALYLFRRRQRHLSPPYALGPLQANLPSSKEAFTSPKYSNHGLSFTHSTESVNVLPRVKAPLPPLPEPYESPTRGKAKKPKRSL</sequence>
<dbReference type="Proteomes" id="UP001222325">
    <property type="component" value="Unassembled WGS sequence"/>
</dbReference>
<proteinExistence type="predicted"/>
<keyword evidence="2" id="KW-0472">Membrane</keyword>
<evidence type="ECO:0000313" key="3">
    <source>
        <dbReference type="EMBL" id="KAJ7097258.1"/>
    </source>
</evidence>
<keyword evidence="2" id="KW-1133">Transmembrane helix</keyword>
<evidence type="ECO:0000256" key="1">
    <source>
        <dbReference type="SAM" id="MobiDB-lite"/>
    </source>
</evidence>